<name>A0A8R1XQA4_ONCVO</name>
<reference evidence="4" key="1">
    <citation type="submission" date="2013-10" db="EMBL/GenBank/DDBJ databases">
        <title>Genome sequencing of Onchocerca volvulus.</title>
        <authorList>
            <person name="Cotton J."/>
            <person name="Tsai J."/>
            <person name="Stanley E."/>
            <person name="Tracey A."/>
            <person name="Holroyd N."/>
            <person name="Lustigman S."/>
            <person name="Berriman M."/>
        </authorList>
    </citation>
    <scope>NUCLEOTIDE SEQUENCE</scope>
</reference>
<sequence>MLYFFLFMIFQVTSISTFPLKSETEKMARILKFEQNNLTTITTIANEFTLAAEKMNVTKVTKFVPSWMEFYANLDNSTDLETNIENLEISGMNASVSTNIEEFNTSAIHEGIYPSMNTSEVPESTTHSSINVSKANENIQFFASILSSLFIAVLLLGFMTLIVLCYRHHTKSLLV</sequence>
<dbReference type="EnsemblMetazoa" id="OVOC11896.1">
    <property type="protein sequence ID" value="OVOC11896.1"/>
    <property type="gene ID" value="WBGene00248705"/>
</dbReference>
<dbReference type="EMBL" id="CMVM020000016">
    <property type="status" value="NOT_ANNOTATED_CDS"/>
    <property type="molecule type" value="Genomic_DNA"/>
</dbReference>
<proteinExistence type="predicted"/>
<keyword evidence="4" id="KW-1185">Reference proteome</keyword>
<evidence type="ECO:0000313" key="3">
    <source>
        <dbReference type="EnsemblMetazoa" id="OVOC11896.1"/>
    </source>
</evidence>
<keyword evidence="2" id="KW-0732">Signal</keyword>
<reference evidence="3" key="2">
    <citation type="submission" date="2022-06" db="UniProtKB">
        <authorList>
            <consortium name="EnsemblMetazoa"/>
        </authorList>
    </citation>
    <scope>IDENTIFICATION</scope>
</reference>
<feature type="transmembrane region" description="Helical" evidence="1">
    <location>
        <begin position="141"/>
        <end position="166"/>
    </location>
</feature>
<evidence type="ECO:0000256" key="1">
    <source>
        <dbReference type="SAM" id="Phobius"/>
    </source>
</evidence>
<evidence type="ECO:0000313" key="4">
    <source>
        <dbReference type="Proteomes" id="UP000024404"/>
    </source>
</evidence>
<feature type="chain" id="PRO_5035836682" evidence="2">
    <location>
        <begin position="18"/>
        <end position="175"/>
    </location>
</feature>
<accession>A0A8R1XQA4</accession>
<evidence type="ECO:0000256" key="2">
    <source>
        <dbReference type="SAM" id="SignalP"/>
    </source>
</evidence>
<dbReference type="Proteomes" id="UP000024404">
    <property type="component" value="Unassembled WGS sequence"/>
</dbReference>
<keyword evidence="1" id="KW-0472">Membrane</keyword>
<keyword evidence="1" id="KW-0812">Transmembrane</keyword>
<protein>
    <submittedName>
        <fullName evidence="3">Uncharacterized protein</fullName>
    </submittedName>
</protein>
<feature type="signal peptide" evidence="2">
    <location>
        <begin position="1"/>
        <end position="17"/>
    </location>
</feature>
<organism evidence="3 4">
    <name type="scientific">Onchocerca volvulus</name>
    <dbReference type="NCBI Taxonomy" id="6282"/>
    <lineage>
        <taxon>Eukaryota</taxon>
        <taxon>Metazoa</taxon>
        <taxon>Ecdysozoa</taxon>
        <taxon>Nematoda</taxon>
        <taxon>Chromadorea</taxon>
        <taxon>Rhabditida</taxon>
        <taxon>Spirurina</taxon>
        <taxon>Spiruromorpha</taxon>
        <taxon>Filarioidea</taxon>
        <taxon>Onchocercidae</taxon>
        <taxon>Onchocerca</taxon>
    </lineage>
</organism>
<dbReference type="AlphaFoldDB" id="A0A8R1XQA4"/>
<keyword evidence="1" id="KW-1133">Transmembrane helix</keyword>